<gene>
    <name evidence="1" type="ORF">KHA97_03615</name>
</gene>
<dbReference type="AlphaFoldDB" id="A0A942YH81"/>
<evidence type="ECO:0000313" key="1">
    <source>
        <dbReference type="EMBL" id="MBS4194166.1"/>
    </source>
</evidence>
<proteinExistence type="predicted"/>
<accession>A0A942YH81</accession>
<comment type="caution">
    <text evidence="1">The sequence shown here is derived from an EMBL/GenBank/DDBJ whole genome shotgun (WGS) entry which is preliminary data.</text>
</comment>
<protein>
    <submittedName>
        <fullName evidence="1">Uncharacterized protein</fullName>
    </submittedName>
</protein>
<sequence length="53" mass="6400">MKQIPFERPSEHYDERLYPIDEQICSLLKQRKDISNDNVKGQLQHLVKEMEND</sequence>
<evidence type="ECO:0000313" key="2">
    <source>
        <dbReference type="Proteomes" id="UP000681414"/>
    </source>
</evidence>
<dbReference type="Proteomes" id="UP000681414">
    <property type="component" value="Unassembled WGS sequence"/>
</dbReference>
<organism evidence="1 2">
    <name type="scientific">Lederbergia citri</name>
    <dbReference type="NCBI Taxonomy" id="2833580"/>
    <lineage>
        <taxon>Bacteria</taxon>
        <taxon>Bacillati</taxon>
        <taxon>Bacillota</taxon>
        <taxon>Bacilli</taxon>
        <taxon>Bacillales</taxon>
        <taxon>Bacillaceae</taxon>
        <taxon>Lederbergia</taxon>
    </lineage>
</organism>
<dbReference type="EMBL" id="JAGYPG010000001">
    <property type="protein sequence ID" value="MBS4194166.1"/>
    <property type="molecule type" value="Genomic_DNA"/>
</dbReference>
<name>A0A942YH81_9BACI</name>
<keyword evidence="2" id="KW-1185">Reference proteome</keyword>
<reference evidence="1 2" key="1">
    <citation type="submission" date="2021-05" db="EMBL/GenBank/DDBJ databases">
        <title>Novel Bacillus species.</title>
        <authorList>
            <person name="Liu G."/>
        </authorList>
    </citation>
    <scope>NUCLEOTIDE SEQUENCE [LARGE SCALE GENOMIC DNA]</scope>
    <source>
        <strain evidence="2">FJAT-49780</strain>
    </source>
</reference>
<dbReference type="RefSeq" id="WP_213124362.1">
    <property type="nucleotide sequence ID" value="NZ_JAGYPG010000001.1"/>
</dbReference>